<dbReference type="InterPro" id="IPR050745">
    <property type="entry name" value="Multifunctional_regulatory"/>
</dbReference>
<gene>
    <name evidence="4" type="ORF">SCUCBS95973_007464</name>
</gene>
<dbReference type="EMBL" id="CAWUHB010000052">
    <property type="protein sequence ID" value="CAK7230124.1"/>
    <property type="molecule type" value="Genomic_DNA"/>
</dbReference>
<keyword evidence="2 3" id="KW-0040">ANK repeat</keyword>
<dbReference type="SUPFAM" id="SSF48403">
    <property type="entry name" value="Ankyrin repeat"/>
    <property type="match status" value="1"/>
</dbReference>
<name>A0ABP0CDI1_9PEZI</name>
<dbReference type="PANTHER" id="PTHR24189">
    <property type="entry name" value="MYOTROPHIN"/>
    <property type="match status" value="1"/>
</dbReference>
<dbReference type="PROSITE" id="PS50088">
    <property type="entry name" value="ANK_REPEAT"/>
    <property type="match status" value="1"/>
</dbReference>
<evidence type="ECO:0008006" key="6">
    <source>
        <dbReference type="Google" id="ProtNLM"/>
    </source>
</evidence>
<keyword evidence="1" id="KW-0677">Repeat</keyword>
<sequence length="324" mass="35562">MAPSLEELMAMSPLLDEHMKLVRLLQVCSSSKAPGPPLPEAILDMFVAAVAADDADALRSLLDKHFPERTKNFPGTYIVSELLPVVSYAARHGKVVILKELFKYESDDSNFRDFAADDALDAGAKDTLLFFLEKGWDMNEIRKNKITFLASALSESKPPDKPDRDMVLWLIRHGADPNARSPDVDDTAMSRAVRYAPPSLICELLDRYGGGVRRGQLLHNALLRRPGDDLLEVMGLLLHRGAPLNTTKYAGDAGSLRHHTTSDLGTPLHVAASMGKAEAVQHLLSQGADTSICSTKGKTALQWAENARRDNVVAILRSPDQYKL</sequence>
<protein>
    <recommendedName>
        <fullName evidence="6">Ankyrin repeat protein</fullName>
    </recommendedName>
</protein>
<feature type="repeat" description="ANK" evidence="3">
    <location>
        <begin position="263"/>
        <end position="295"/>
    </location>
</feature>
<dbReference type="PROSITE" id="PS50297">
    <property type="entry name" value="ANK_REP_REGION"/>
    <property type="match status" value="1"/>
</dbReference>
<evidence type="ECO:0000256" key="1">
    <source>
        <dbReference type="ARBA" id="ARBA00022737"/>
    </source>
</evidence>
<dbReference type="PANTHER" id="PTHR24189:SF50">
    <property type="entry name" value="ANKYRIN REPEAT AND SOCS BOX PROTEIN 2"/>
    <property type="match status" value="1"/>
</dbReference>
<organism evidence="4 5">
    <name type="scientific">Sporothrix curviconia</name>
    <dbReference type="NCBI Taxonomy" id="1260050"/>
    <lineage>
        <taxon>Eukaryota</taxon>
        <taxon>Fungi</taxon>
        <taxon>Dikarya</taxon>
        <taxon>Ascomycota</taxon>
        <taxon>Pezizomycotina</taxon>
        <taxon>Sordariomycetes</taxon>
        <taxon>Sordariomycetidae</taxon>
        <taxon>Ophiostomatales</taxon>
        <taxon>Ophiostomataceae</taxon>
        <taxon>Sporothrix</taxon>
    </lineage>
</organism>
<dbReference type="SMART" id="SM00248">
    <property type="entry name" value="ANK"/>
    <property type="match status" value="3"/>
</dbReference>
<evidence type="ECO:0000313" key="4">
    <source>
        <dbReference type="EMBL" id="CAK7230124.1"/>
    </source>
</evidence>
<reference evidence="4 5" key="1">
    <citation type="submission" date="2024-01" db="EMBL/GenBank/DDBJ databases">
        <authorList>
            <person name="Allen C."/>
            <person name="Tagirdzhanova G."/>
        </authorList>
    </citation>
    <scope>NUCLEOTIDE SEQUENCE [LARGE SCALE GENOMIC DNA]</scope>
</reference>
<dbReference type="Proteomes" id="UP001642405">
    <property type="component" value="Unassembled WGS sequence"/>
</dbReference>
<dbReference type="Pfam" id="PF12796">
    <property type="entry name" value="Ank_2"/>
    <property type="match status" value="1"/>
</dbReference>
<proteinExistence type="predicted"/>
<keyword evidence="5" id="KW-1185">Reference proteome</keyword>
<evidence type="ECO:0000256" key="2">
    <source>
        <dbReference type="ARBA" id="ARBA00023043"/>
    </source>
</evidence>
<dbReference type="InterPro" id="IPR002110">
    <property type="entry name" value="Ankyrin_rpt"/>
</dbReference>
<evidence type="ECO:0000313" key="5">
    <source>
        <dbReference type="Proteomes" id="UP001642405"/>
    </source>
</evidence>
<comment type="caution">
    <text evidence="4">The sequence shown here is derived from an EMBL/GenBank/DDBJ whole genome shotgun (WGS) entry which is preliminary data.</text>
</comment>
<accession>A0ABP0CDI1</accession>
<dbReference type="InterPro" id="IPR036770">
    <property type="entry name" value="Ankyrin_rpt-contain_sf"/>
</dbReference>
<evidence type="ECO:0000256" key="3">
    <source>
        <dbReference type="PROSITE-ProRule" id="PRU00023"/>
    </source>
</evidence>
<dbReference type="Gene3D" id="1.25.40.20">
    <property type="entry name" value="Ankyrin repeat-containing domain"/>
    <property type="match status" value="2"/>
</dbReference>